<proteinExistence type="predicted"/>
<dbReference type="Pfam" id="PF07274">
    <property type="entry name" value="DUF1440"/>
    <property type="match status" value="1"/>
</dbReference>
<dbReference type="KEGG" id="cjj:CJJ81176_0040"/>
<dbReference type="InterPro" id="IPR009898">
    <property type="entry name" value="DUF1440"/>
</dbReference>
<dbReference type="HOGENOM" id="CLU_3133447_0_0_7"/>
<name>A0A0H3PGP5_CAMJJ</name>
<reference evidence="2" key="1">
    <citation type="submission" date="2006-12" db="EMBL/GenBank/DDBJ databases">
        <authorList>
            <person name="Fouts D.E."/>
            <person name="Nelson K.E."/>
            <person name="Sebastian Y."/>
        </authorList>
    </citation>
    <scope>NUCLEOTIDE SEQUENCE [LARGE SCALE GENOMIC DNA]</scope>
    <source>
        <strain evidence="2">81-176</strain>
    </source>
</reference>
<dbReference type="Proteomes" id="UP000000646">
    <property type="component" value="Chromosome"/>
</dbReference>
<organism evidence="1 2">
    <name type="scientific">Campylobacter jejuni subsp. jejuni serotype O:23/36 (strain 81-176)</name>
    <dbReference type="NCBI Taxonomy" id="354242"/>
    <lineage>
        <taxon>Bacteria</taxon>
        <taxon>Pseudomonadati</taxon>
        <taxon>Campylobacterota</taxon>
        <taxon>Epsilonproteobacteria</taxon>
        <taxon>Campylobacterales</taxon>
        <taxon>Campylobacteraceae</taxon>
        <taxon>Campylobacter</taxon>
    </lineage>
</organism>
<evidence type="ECO:0000313" key="2">
    <source>
        <dbReference type="Proteomes" id="UP000000646"/>
    </source>
</evidence>
<dbReference type="EMBL" id="CP000538">
    <property type="protein sequence ID" value="EAQ71950.1"/>
    <property type="molecule type" value="Genomic_DNA"/>
</dbReference>
<evidence type="ECO:0000313" key="1">
    <source>
        <dbReference type="EMBL" id="EAQ71950.1"/>
    </source>
</evidence>
<dbReference type="AlphaFoldDB" id="A0A0H3PGP5"/>
<sequence>MPLIAEVPPLCEIPFDEHLSEIFGHIVWLWGMEIVRRDIRNRITKEIEE</sequence>
<protein>
    <submittedName>
        <fullName evidence="1">Inner membrane protein YagU</fullName>
    </submittedName>
</protein>
<accession>A0A0H3PGP5</accession>
<dbReference type="eggNOG" id="COG3477">
    <property type="taxonomic scope" value="Bacteria"/>
</dbReference>
<gene>
    <name evidence="1" type="ordered locus">CJJ81176_0040</name>
</gene>